<gene>
    <name evidence="2" type="ORF">L195_g028017</name>
</gene>
<feature type="coiled-coil region" evidence="1">
    <location>
        <begin position="1"/>
        <end position="46"/>
    </location>
</feature>
<organism evidence="2 3">
    <name type="scientific">Trifolium pratense</name>
    <name type="common">Red clover</name>
    <dbReference type="NCBI Taxonomy" id="57577"/>
    <lineage>
        <taxon>Eukaryota</taxon>
        <taxon>Viridiplantae</taxon>
        <taxon>Streptophyta</taxon>
        <taxon>Embryophyta</taxon>
        <taxon>Tracheophyta</taxon>
        <taxon>Spermatophyta</taxon>
        <taxon>Magnoliopsida</taxon>
        <taxon>eudicotyledons</taxon>
        <taxon>Gunneridae</taxon>
        <taxon>Pentapetalae</taxon>
        <taxon>rosids</taxon>
        <taxon>fabids</taxon>
        <taxon>Fabales</taxon>
        <taxon>Fabaceae</taxon>
        <taxon>Papilionoideae</taxon>
        <taxon>50 kb inversion clade</taxon>
        <taxon>NPAAA clade</taxon>
        <taxon>Hologalegina</taxon>
        <taxon>IRL clade</taxon>
        <taxon>Trifolieae</taxon>
        <taxon>Trifolium</taxon>
    </lineage>
</organism>
<protein>
    <recommendedName>
        <fullName evidence="4">Resistance protein</fullName>
    </recommendedName>
</protein>
<dbReference type="Proteomes" id="UP000236291">
    <property type="component" value="Unassembled WGS sequence"/>
</dbReference>
<evidence type="ECO:0000313" key="3">
    <source>
        <dbReference type="Proteomes" id="UP000236291"/>
    </source>
</evidence>
<comment type="caution">
    <text evidence="2">The sequence shown here is derived from an EMBL/GenBank/DDBJ whole genome shotgun (WGS) entry which is preliminary data.</text>
</comment>
<proteinExistence type="predicted"/>
<accession>A0A2K3L0S7</accession>
<sequence length="165" mass="19455">MQQLQQQMQQMQDQHQQYLKNSLARAKNLENQLSQLAQQMPNKQNMEIQTNTQTTPEEKDNILNEESRESVKGVENNDIVDNEVVMMAAEEIEGLLDNEISIEEKRENEKKAEIDWVIDEICALFNMKQLGRIWTPQYLYLKCMELLPNRRKKTDDVLSVSFWPP</sequence>
<dbReference type="AlphaFoldDB" id="A0A2K3L0S7"/>
<name>A0A2K3L0S7_TRIPR</name>
<evidence type="ECO:0000256" key="1">
    <source>
        <dbReference type="SAM" id="Coils"/>
    </source>
</evidence>
<keyword evidence="1" id="KW-0175">Coiled coil</keyword>
<dbReference type="EMBL" id="ASHM01024242">
    <property type="protein sequence ID" value="PNX72128.1"/>
    <property type="molecule type" value="Genomic_DNA"/>
</dbReference>
<evidence type="ECO:0000313" key="2">
    <source>
        <dbReference type="EMBL" id="PNX72128.1"/>
    </source>
</evidence>
<reference evidence="2 3" key="2">
    <citation type="journal article" date="2017" name="Front. Plant Sci.">
        <title>Gene Classification and Mining of Molecular Markers Useful in Red Clover (Trifolium pratense) Breeding.</title>
        <authorList>
            <person name="Istvanek J."/>
            <person name="Dluhosova J."/>
            <person name="Dluhos P."/>
            <person name="Patkova L."/>
            <person name="Nedelnik J."/>
            <person name="Repkova J."/>
        </authorList>
    </citation>
    <scope>NUCLEOTIDE SEQUENCE [LARGE SCALE GENOMIC DNA]</scope>
    <source>
        <strain evidence="3">cv. Tatra</strain>
        <tissue evidence="2">Young leaves</tissue>
    </source>
</reference>
<evidence type="ECO:0008006" key="4">
    <source>
        <dbReference type="Google" id="ProtNLM"/>
    </source>
</evidence>
<reference evidence="2 3" key="1">
    <citation type="journal article" date="2014" name="Am. J. Bot.">
        <title>Genome assembly and annotation for red clover (Trifolium pratense; Fabaceae).</title>
        <authorList>
            <person name="Istvanek J."/>
            <person name="Jaros M."/>
            <person name="Krenek A."/>
            <person name="Repkova J."/>
        </authorList>
    </citation>
    <scope>NUCLEOTIDE SEQUENCE [LARGE SCALE GENOMIC DNA]</scope>
    <source>
        <strain evidence="3">cv. Tatra</strain>
        <tissue evidence="2">Young leaves</tissue>
    </source>
</reference>